<accession>A0A9D4DAL2</accession>
<evidence type="ECO:0000259" key="7">
    <source>
        <dbReference type="PROSITE" id="PS50089"/>
    </source>
</evidence>
<dbReference type="FunFam" id="1.10.1170.10:FF:000002">
    <property type="entry name" value="Baculoviral IAP repeat containing 7"/>
    <property type="match status" value="1"/>
</dbReference>
<keyword evidence="3 5" id="KW-0863">Zinc-finger</keyword>
<feature type="region of interest" description="Disordered" evidence="6">
    <location>
        <begin position="1"/>
        <end position="21"/>
    </location>
</feature>
<dbReference type="InterPro" id="IPR001370">
    <property type="entry name" value="BIR_rpt"/>
</dbReference>
<dbReference type="SMART" id="SM00238">
    <property type="entry name" value="BIR"/>
    <property type="match status" value="2"/>
</dbReference>
<protein>
    <recommendedName>
        <fullName evidence="7">RING-type domain-containing protein</fullName>
    </recommendedName>
</protein>
<evidence type="ECO:0000256" key="3">
    <source>
        <dbReference type="ARBA" id="ARBA00022771"/>
    </source>
</evidence>
<dbReference type="EMBL" id="JAIWYP010000011">
    <property type="protein sequence ID" value="KAH3741192.1"/>
    <property type="molecule type" value="Genomic_DNA"/>
</dbReference>
<dbReference type="SUPFAM" id="SSF57924">
    <property type="entry name" value="Inhibitor of apoptosis (IAP) repeat"/>
    <property type="match status" value="2"/>
</dbReference>
<proteinExistence type="inferred from homology"/>
<keyword evidence="2" id="KW-0479">Metal-binding</keyword>
<evidence type="ECO:0000313" key="9">
    <source>
        <dbReference type="Proteomes" id="UP000828390"/>
    </source>
</evidence>
<evidence type="ECO:0000256" key="4">
    <source>
        <dbReference type="ARBA" id="ARBA00022833"/>
    </source>
</evidence>
<dbReference type="GO" id="GO:0008270">
    <property type="term" value="F:zinc ion binding"/>
    <property type="evidence" value="ECO:0007669"/>
    <property type="project" value="UniProtKB-KW"/>
</dbReference>
<dbReference type="Pfam" id="PF13920">
    <property type="entry name" value="zf-C3HC4_3"/>
    <property type="match status" value="1"/>
</dbReference>
<keyword evidence="4" id="KW-0862">Zinc</keyword>
<dbReference type="GO" id="GO:0051726">
    <property type="term" value="P:regulation of cell cycle"/>
    <property type="evidence" value="ECO:0007669"/>
    <property type="project" value="TreeGrafter"/>
</dbReference>
<dbReference type="Gene3D" id="1.10.1170.10">
    <property type="entry name" value="Inhibitor Of Apoptosis Protein (2mihbC-IAP-1), Chain A"/>
    <property type="match status" value="2"/>
</dbReference>
<comment type="caution">
    <text evidence="8">The sequence shown here is derived from an EMBL/GenBank/DDBJ whole genome shotgun (WGS) entry which is preliminary data.</text>
</comment>
<name>A0A9D4DAL2_DREPO</name>
<dbReference type="PROSITE" id="PS50089">
    <property type="entry name" value="ZF_RING_2"/>
    <property type="match status" value="1"/>
</dbReference>
<dbReference type="PANTHER" id="PTHR10044">
    <property type="entry name" value="INHIBITOR OF APOPTOSIS"/>
    <property type="match status" value="1"/>
</dbReference>
<evidence type="ECO:0000256" key="6">
    <source>
        <dbReference type="SAM" id="MobiDB-lite"/>
    </source>
</evidence>
<evidence type="ECO:0000313" key="8">
    <source>
        <dbReference type="EMBL" id="KAH3741192.1"/>
    </source>
</evidence>
<dbReference type="AlphaFoldDB" id="A0A9D4DAL2"/>
<dbReference type="InterPro" id="IPR050784">
    <property type="entry name" value="IAP"/>
</dbReference>
<dbReference type="InterPro" id="IPR013083">
    <property type="entry name" value="Znf_RING/FYVE/PHD"/>
</dbReference>
<dbReference type="CDD" id="cd00022">
    <property type="entry name" value="BIR"/>
    <property type="match status" value="2"/>
</dbReference>
<evidence type="ECO:0000256" key="2">
    <source>
        <dbReference type="ARBA" id="ARBA00022723"/>
    </source>
</evidence>
<dbReference type="GO" id="GO:0005634">
    <property type="term" value="C:nucleus"/>
    <property type="evidence" value="ECO:0007669"/>
    <property type="project" value="TreeGrafter"/>
</dbReference>
<dbReference type="GO" id="GO:0005737">
    <property type="term" value="C:cytoplasm"/>
    <property type="evidence" value="ECO:0007669"/>
    <property type="project" value="TreeGrafter"/>
</dbReference>
<dbReference type="Proteomes" id="UP000828390">
    <property type="component" value="Unassembled WGS sequence"/>
</dbReference>
<comment type="similarity">
    <text evidence="1">Belongs to the IAP family.</text>
</comment>
<evidence type="ECO:0000256" key="1">
    <source>
        <dbReference type="ARBA" id="ARBA00006672"/>
    </source>
</evidence>
<dbReference type="PANTHER" id="PTHR10044:SF139">
    <property type="entry name" value="DEATH-ASSOCIATED INHIBITOR OF APOPTOSIS 2"/>
    <property type="match status" value="1"/>
</dbReference>
<dbReference type="InterPro" id="IPR001841">
    <property type="entry name" value="Znf_RING"/>
</dbReference>
<dbReference type="Pfam" id="PF00653">
    <property type="entry name" value="BIR"/>
    <property type="match status" value="2"/>
</dbReference>
<feature type="domain" description="RING-type" evidence="7">
    <location>
        <begin position="399"/>
        <end position="434"/>
    </location>
</feature>
<dbReference type="Gene3D" id="3.30.40.10">
    <property type="entry name" value="Zinc/RING finger domain, C3HC4 (zinc finger)"/>
    <property type="match status" value="1"/>
</dbReference>
<organism evidence="8 9">
    <name type="scientific">Dreissena polymorpha</name>
    <name type="common">Zebra mussel</name>
    <name type="synonym">Mytilus polymorpha</name>
    <dbReference type="NCBI Taxonomy" id="45954"/>
    <lineage>
        <taxon>Eukaryota</taxon>
        <taxon>Metazoa</taxon>
        <taxon>Spiralia</taxon>
        <taxon>Lophotrochozoa</taxon>
        <taxon>Mollusca</taxon>
        <taxon>Bivalvia</taxon>
        <taxon>Autobranchia</taxon>
        <taxon>Heteroconchia</taxon>
        <taxon>Euheterodonta</taxon>
        <taxon>Imparidentia</taxon>
        <taxon>Neoheterodontei</taxon>
        <taxon>Myida</taxon>
        <taxon>Dreissenoidea</taxon>
        <taxon>Dreissenidae</taxon>
        <taxon>Dreissena</taxon>
    </lineage>
</organism>
<dbReference type="OrthoDB" id="5855668at2759"/>
<reference evidence="8" key="2">
    <citation type="submission" date="2020-11" db="EMBL/GenBank/DDBJ databases">
        <authorList>
            <person name="McCartney M.A."/>
            <person name="Auch B."/>
            <person name="Kono T."/>
            <person name="Mallez S."/>
            <person name="Becker A."/>
            <person name="Gohl D.M."/>
            <person name="Silverstein K.A.T."/>
            <person name="Koren S."/>
            <person name="Bechman K.B."/>
            <person name="Herman A."/>
            <person name="Abrahante J.E."/>
            <person name="Garbe J."/>
        </authorList>
    </citation>
    <scope>NUCLEOTIDE SEQUENCE</scope>
    <source>
        <strain evidence="8">Duluth1</strain>
        <tissue evidence="8">Whole animal</tissue>
    </source>
</reference>
<gene>
    <name evidence="8" type="ORF">DPMN_047912</name>
</gene>
<evidence type="ECO:0000256" key="5">
    <source>
        <dbReference type="PROSITE-ProRule" id="PRU00175"/>
    </source>
</evidence>
<sequence>MESDKAILAPSGSRFSSRRAGIPNQGFTISNPSIECASSSCYSSYSTVNNVASSQSAARFSHNAQSMNPRTTGGYMPACFTNRTFQDTQSRQNVPVAMVLEPPRYPRYSTEESRMQSYLSWFHTTPTAEECAIAGFFYTGKCDLIRCFHCGIGLKDFSAADNPLVEHIKNAKTCPYLEALLGPKADEIGAIRPDNGHQRHPEGIGNQVEKYPQYRTLESRLLTFENNNFRCTKTPQELAETGLFYTGVGDEVRCFSCGGGLQNWDESDDPWTEHYKWFPHCEYAVIVNGKTVLDREKRNTNAAITMLNTTSGPPASPNAINSVFDLTSLKTSCTEMGFSADLFDTSVERLNLDGNHCPTIDDIINGIDQIQKDIEETSCRIMSDTFVEENKRLQSMLTCDRCKTNQSNALFLPCAHHVMCIDCARDLTLCPVCNCKVDETIRTFMS</sequence>
<reference evidence="8" key="1">
    <citation type="journal article" date="2019" name="bioRxiv">
        <title>The Genome of the Zebra Mussel, Dreissena polymorpha: A Resource for Invasive Species Research.</title>
        <authorList>
            <person name="McCartney M.A."/>
            <person name="Auch B."/>
            <person name="Kono T."/>
            <person name="Mallez S."/>
            <person name="Zhang Y."/>
            <person name="Obille A."/>
            <person name="Becker A."/>
            <person name="Abrahante J.E."/>
            <person name="Garbe J."/>
            <person name="Badalamenti J.P."/>
            <person name="Herman A."/>
            <person name="Mangelson H."/>
            <person name="Liachko I."/>
            <person name="Sullivan S."/>
            <person name="Sone E.D."/>
            <person name="Koren S."/>
            <person name="Silverstein K.A.T."/>
            <person name="Beckman K.B."/>
            <person name="Gohl D.M."/>
        </authorList>
    </citation>
    <scope>NUCLEOTIDE SEQUENCE</scope>
    <source>
        <strain evidence="8">Duluth1</strain>
        <tissue evidence="8">Whole animal</tissue>
    </source>
</reference>
<dbReference type="PROSITE" id="PS50143">
    <property type="entry name" value="BIR_REPEAT_2"/>
    <property type="match status" value="2"/>
</dbReference>
<keyword evidence="9" id="KW-1185">Reference proteome</keyword>